<dbReference type="PANTHER" id="PTHR33204">
    <property type="entry name" value="TRANSCRIPTIONAL REGULATOR, MARR FAMILY"/>
    <property type="match status" value="1"/>
</dbReference>
<reference evidence="5 6" key="1">
    <citation type="submission" date="2023-07" db="EMBL/GenBank/DDBJ databases">
        <title>Bacillus lucianemedeirus sp. nov, a new species isolated from an immunobiological production facility.</title>
        <authorList>
            <person name="Costa L.V."/>
            <person name="Miranda R.V.S.L."/>
            <person name="Brandao M.L.L."/>
            <person name="Reis C.M.F."/>
            <person name="Frazao A.M."/>
            <person name="Cruz F.V."/>
            <person name="Baio P.V.P."/>
            <person name="Veras J.F.C."/>
            <person name="Ramos J.N."/>
            <person name="Vieira V."/>
        </authorList>
    </citation>
    <scope>NUCLEOTIDE SEQUENCE [LARGE SCALE GENOMIC DNA]</scope>
    <source>
        <strain evidence="5 6">B190/17</strain>
    </source>
</reference>
<organism evidence="5 6">
    <name type="scientific">Bacillus lumedeiriae</name>
    <dbReference type="NCBI Taxonomy" id="3058829"/>
    <lineage>
        <taxon>Bacteria</taxon>
        <taxon>Bacillati</taxon>
        <taxon>Bacillota</taxon>
        <taxon>Bacilli</taxon>
        <taxon>Bacillales</taxon>
        <taxon>Bacillaceae</taxon>
        <taxon>Bacillus</taxon>
    </lineage>
</organism>
<dbReference type="PROSITE" id="PS51118">
    <property type="entry name" value="HTH_HXLR"/>
    <property type="match status" value="1"/>
</dbReference>
<dbReference type="SUPFAM" id="SSF46785">
    <property type="entry name" value="Winged helix' DNA-binding domain"/>
    <property type="match status" value="1"/>
</dbReference>
<dbReference type="InterPro" id="IPR011991">
    <property type="entry name" value="ArsR-like_HTH"/>
</dbReference>
<dbReference type="Gene3D" id="1.10.10.10">
    <property type="entry name" value="Winged helix-like DNA-binding domain superfamily/Winged helix DNA-binding domain"/>
    <property type="match status" value="1"/>
</dbReference>
<evidence type="ECO:0000259" key="4">
    <source>
        <dbReference type="PROSITE" id="PS51118"/>
    </source>
</evidence>
<keyword evidence="6" id="KW-1185">Reference proteome</keyword>
<evidence type="ECO:0000256" key="2">
    <source>
        <dbReference type="ARBA" id="ARBA00023125"/>
    </source>
</evidence>
<gene>
    <name evidence="5" type="ORF">QYG89_06760</name>
</gene>
<keyword evidence="3" id="KW-0804">Transcription</keyword>
<feature type="domain" description="HTH hxlR-type" evidence="4">
    <location>
        <begin position="7"/>
        <end position="105"/>
    </location>
</feature>
<dbReference type="InterPro" id="IPR036388">
    <property type="entry name" value="WH-like_DNA-bd_sf"/>
</dbReference>
<dbReference type="InterPro" id="IPR002577">
    <property type="entry name" value="HTH_HxlR"/>
</dbReference>
<keyword evidence="1" id="KW-0805">Transcription regulation</keyword>
<dbReference type="CDD" id="cd00090">
    <property type="entry name" value="HTH_ARSR"/>
    <property type="match status" value="1"/>
</dbReference>
<protein>
    <submittedName>
        <fullName evidence="5">Helix-turn-helix domain-containing protein</fullName>
    </submittedName>
</protein>
<dbReference type="EMBL" id="JAUIYO010000003">
    <property type="protein sequence ID" value="MFK2825388.1"/>
    <property type="molecule type" value="Genomic_DNA"/>
</dbReference>
<dbReference type="Pfam" id="PF01638">
    <property type="entry name" value="HxlR"/>
    <property type="match status" value="1"/>
</dbReference>
<sequence>MNDFQLCPKFEKGMQMLGKRWTGLIINQLLSGSQRFSEIKAGLPISGKLLTERLKEMEEEGLVTRKVYPEVPVRVEYTLTEKGKALAPIMKEISKWAEEWVEIREQDGASSD</sequence>
<dbReference type="Proteomes" id="UP001619911">
    <property type="component" value="Unassembled WGS sequence"/>
</dbReference>
<accession>A0ABW8I7E2</accession>
<evidence type="ECO:0000313" key="6">
    <source>
        <dbReference type="Proteomes" id="UP001619911"/>
    </source>
</evidence>
<dbReference type="InterPro" id="IPR036390">
    <property type="entry name" value="WH_DNA-bd_sf"/>
</dbReference>
<proteinExistence type="predicted"/>
<evidence type="ECO:0000256" key="1">
    <source>
        <dbReference type="ARBA" id="ARBA00023015"/>
    </source>
</evidence>
<evidence type="ECO:0000256" key="3">
    <source>
        <dbReference type="ARBA" id="ARBA00023163"/>
    </source>
</evidence>
<name>A0ABW8I7E2_9BACI</name>
<comment type="caution">
    <text evidence="5">The sequence shown here is derived from an EMBL/GenBank/DDBJ whole genome shotgun (WGS) entry which is preliminary data.</text>
</comment>
<keyword evidence="2" id="KW-0238">DNA-binding</keyword>
<evidence type="ECO:0000313" key="5">
    <source>
        <dbReference type="EMBL" id="MFK2825388.1"/>
    </source>
</evidence>
<dbReference type="PANTHER" id="PTHR33204:SF1">
    <property type="entry name" value="TRANSCRIPTIONAL REGULATOR, MARR FAMILY"/>
    <property type="match status" value="1"/>
</dbReference>
<dbReference type="RefSeq" id="WP_404315912.1">
    <property type="nucleotide sequence ID" value="NZ_JAUIYO010000003.1"/>
</dbReference>